<dbReference type="EMBL" id="BOQE01000002">
    <property type="protein sequence ID" value="GIM48530.1"/>
    <property type="molecule type" value="Genomic_DNA"/>
</dbReference>
<name>A0AAV4LKV9_9BACL</name>
<protein>
    <submittedName>
        <fullName evidence="1">Uncharacterized protein</fullName>
    </submittedName>
</protein>
<comment type="caution">
    <text evidence="1">The sequence shown here is derived from an EMBL/GenBank/DDBJ whole genome shotgun (WGS) entry which is preliminary data.</text>
</comment>
<organism evidence="1 2">
    <name type="scientific">Collibacillus ludicampi</name>
    <dbReference type="NCBI Taxonomy" id="2771369"/>
    <lineage>
        <taxon>Bacteria</taxon>
        <taxon>Bacillati</taxon>
        <taxon>Bacillota</taxon>
        <taxon>Bacilli</taxon>
        <taxon>Bacillales</taxon>
        <taxon>Alicyclobacillaceae</taxon>
        <taxon>Collibacillus</taxon>
    </lineage>
</organism>
<proteinExistence type="predicted"/>
<reference evidence="1" key="1">
    <citation type="journal article" date="2023" name="Int. J. Syst. Evol. Microbiol.">
        <title>Collibacillus ludicampi gen. nov., sp. nov., a new soil bacterium of the family Alicyclobacillaceae.</title>
        <authorList>
            <person name="Jojima T."/>
            <person name="Ioku Y."/>
            <person name="Fukuta Y."/>
            <person name="Shirasaka N."/>
            <person name="Matsumura Y."/>
            <person name="Mori M."/>
        </authorList>
    </citation>
    <scope>NUCLEOTIDE SEQUENCE</scope>
    <source>
        <strain evidence="1">TP075</strain>
    </source>
</reference>
<accession>A0AAV4LKV9</accession>
<gene>
    <name evidence="1" type="ORF">DNHGIG_40790</name>
</gene>
<keyword evidence="2" id="KW-1185">Reference proteome</keyword>
<dbReference type="Gene3D" id="2.60.120.260">
    <property type="entry name" value="Galactose-binding domain-like"/>
    <property type="match status" value="1"/>
</dbReference>
<sequence>MDYKVIGTSSFLGNSGIAYSGEIDFSNLPYNSYGAFFIDGSNDGTNWTNIGSISLGSQPYGGGPYTFVFNSQWQQIRFVIEGMYNYSASASGTATIKVYGVGADEQTVQNAASAAQGAQTAAQAAQSAAQNAQSAAQAAQTASQNALNNTNTIINSYLSTSAGVVQDSSGTVLTAARAAQAAAQNAVTGIQNAQNSLSNLSSKIDANQNALTNQLNSLQTAVTNNFNNLAQYLTPNLKKVSGYNGATATSGSSIRVVLDYSNATDYRYAVDGNWSAWTSLAGYSSTGYITVPLSSPGAHTITVQIRNGNGANAPTDSASMTAFKL</sequence>
<evidence type="ECO:0000313" key="2">
    <source>
        <dbReference type="Proteomes" id="UP001057291"/>
    </source>
</evidence>
<dbReference type="Proteomes" id="UP001057291">
    <property type="component" value="Unassembled WGS sequence"/>
</dbReference>
<dbReference type="AlphaFoldDB" id="A0AAV4LKV9"/>
<evidence type="ECO:0000313" key="1">
    <source>
        <dbReference type="EMBL" id="GIM48530.1"/>
    </source>
</evidence>